<evidence type="ECO:0000256" key="2">
    <source>
        <dbReference type="SAM" id="MobiDB-lite"/>
    </source>
</evidence>
<dbReference type="InterPro" id="IPR029063">
    <property type="entry name" value="SAM-dependent_MTases_sf"/>
</dbReference>
<proteinExistence type="predicted"/>
<dbReference type="Pfam" id="PF00271">
    <property type="entry name" value="Helicase_C"/>
    <property type="match status" value="1"/>
</dbReference>
<dbReference type="SUPFAM" id="SSF53335">
    <property type="entry name" value="S-adenosyl-L-methionine-dependent methyltransferases"/>
    <property type="match status" value="1"/>
</dbReference>
<gene>
    <name evidence="4" type="ORF">D358_01518</name>
</gene>
<keyword evidence="4" id="KW-0547">Nucleotide-binding</keyword>
<accession>A0ABC9TLI3</accession>
<dbReference type="InterPro" id="IPR014001">
    <property type="entry name" value="Helicase_ATP-bd"/>
</dbReference>
<dbReference type="GO" id="GO:0009007">
    <property type="term" value="F:site-specific DNA-methyltransferase (adenine-specific) activity"/>
    <property type="evidence" value="ECO:0007669"/>
    <property type="project" value="UniProtKB-EC"/>
</dbReference>
<dbReference type="SMART" id="SM00487">
    <property type="entry name" value="DEXDc"/>
    <property type="match status" value="1"/>
</dbReference>
<protein>
    <submittedName>
        <fullName evidence="4">Helicase protein</fullName>
    </submittedName>
</protein>
<reference evidence="4 5" key="1">
    <citation type="submission" date="2013-06" db="EMBL/GenBank/DDBJ databases">
        <authorList>
            <person name="Weinstock G."/>
            <person name="Sodergren E."/>
            <person name="Lobos E.A."/>
            <person name="Fulton L."/>
            <person name="Fulton R."/>
            <person name="Courtney L."/>
            <person name="Fronick C."/>
            <person name="O'Laughlin M."/>
            <person name="Godfrey J."/>
            <person name="Wilson R.M."/>
            <person name="Miner T."/>
            <person name="Farmer C."/>
            <person name="Delehaunty K."/>
            <person name="Cordes M."/>
            <person name="Minx P."/>
            <person name="Tomlinson C."/>
            <person name="Chen J."/>
            <person name="Wollam A."/>
            <person name="Pepin K.H."/>
            <person name="Bhonagiri V."/>
            <person name="Zhang X."/>
            <person name="Warren W."/>
            <person name="Mitreva M."/>
            <person name="Mardis E.R."/>
            <person name="Wilson R.K."/>
        </authorList>
    </citation>
    <scope>NUCLEOTIDE SEQUENCE [LARGE SCALE GENOMIC DNA]</scope>
    <source>
        <strain evidence="4 5">RP2S-4</strain>
    </source>
</reference>
<keyword evidence="4" id="KW-0378">Hydrolase</keyword>
<dbReference type="EMBL" id="ATIR01000044">
    <property type="protein sequence ID" value="EPI08743.1"/>
    <property type="molecule type" value="Genomic_DNA"/>
</dbReference>
<dbReference type="InterPro" id="IPR006935">
    <property type="entry name" value="Helicase/UvrB_N"/>
</dbReference>
<dbReference type="InterPro" id="IPR052933">
    <property type="entry name" value="DNA_Protect_Modify"/>
</dbReference>
<name>A0ABC9TLI3_ENTFL</name>
<dbReference type="Proteomes" id="UP000015750">
    <property type="component" value="Unassembled WGS sequence"/>
</dbReference>
<evidence type="ECO:0000259" key="3">
    <source>
        <dbReference type="PROSITE" id="PS51194"/>
    </source>
</evidence>
<organism evidence="4 5">
    <name type="scientific">Enterococcus faecalis RP2S-4</name>
    <dbReference type="NCBI Taxonomy" id="1244145"/>
    <lineage>
        <taxon>Bacteria</taxon>
        <taxon>Bacillati</taxon>
        <taxon>Bacillota</taxon>
        <taxon>Bacilli</taxon>
        <taxon>Lactobacillales</taxon>
        <taxon>Enterococcaceae</taxon>
        <taxon>Enterococcus</taxon>
    </lineage>
</organism>
<dbReference type="InterPro" id="IPR027417">
    <property type="entry name" value="P-loop_NTPase"/>
</dbReference>
<evidence type="ECO:0000313" key="4">
    <source>
        <dbReference type="EMBL" id="EPI08743.1"/>
    </source>
</evidence>
<keyword evidence="1" id="KW-0175">Coiled coil</keyword>
<dbReference type="GO" id="GO:0004386">
    <property type="term" value="F:helicase activity"/>
    <property type="evidence" value="ECO:0007669"/>
    <property type="project" value="UniProtKB-KW"/>
</dbReference>
<dbReference type="SMART" id="SM00490">
    <property type="entry name" value="HELICc"/>
    <property type="match status" value="1"/>
</dbReference>
<keyword evidence="4" id="KW-0067">ATP-binding</keyword>
<dbReference type="PANTHER" id="PTHR41313:SF1">
    <property type="entry name" value="DNA METHYLASE ADENINE-SPECIFIC DOMAIN-CONTAINING PROTEIN"/>
    <property type="match status" value="1"/>
</dbReference>
<feature type="coiled-coil region" evidence="1">
    <location>
        <begin position="294"/>
        <end position="321"/>
    </location>
</feature>
<keyword evidence="4" id="KW-0347">Helicase</keyword>
<dbReference type="RefSeq" id="WP_016627353.1">
    <property type="nucleotide sequence ID" value="NZ_KE351874.1"/>
</dbReference>
<feature type="region of interest" description="Disordered" evidence="2">
    <location>
        <begin position="1879"/>
        <end position="1900"/>
    </location>
</feature>
<comment type="caution">
    <text evidence="4">The sequence shown here is derived from an EMBL/GenBank/DDBJ whole genome shotgun (WGS) entry which is preliminary data.</text>
</comment>
<dbReference type="PANTHER" id="PTHR41313">
    <property type="entry name" value="ADENINE-SPECIFIC METHYLTRANSFERASE"/>
    <property type="match status" value="1"/>
</dbReference>
<dbReference type="Gene3D" id="3.40.50.300">
    <property type="entry name" value="P-loop containing nucleotide triphosphate hydrolases"/>
    <property type="match status" value="2"/>
</dbReference>
<dbReference type="SUPFAM" id="SSF52540">
    <property type="entry name" value="P-loop containing nucleoside triphosphate hydrolases"/>
    <property type="match status" value="2"/>
</dbReference>
<evidence type="ECO:0000313" key="5">
    <source>
        <dbReference type="Proteomes" id="UP000015750"/>
    </source>
</evidence>
<dbReference type="CDD" id="cd02440">
    <property type="entry name" value="AdoMet_MTases"/>
    <property type="match status" value="1"/>
</dbReference>
<evidence type="ECO:0000256" key="1">
    <source>
        <dbReference type="SAM" id="Coils"/>
    </source>
</evidence>
<dbReference type="Gene3D" id="3.40.50.150">
    <property type="entry name" value="Vaccinia Virus protein VP39"/>
    <property type="match status" value="1"/>
</dbReference>
<dbReference type="InterPro" id="IPR001650">
    <property type="entry name" value="Helicase_C-like"/>
</dbReference>
<dbReference type="Pfam" id="PF07669">
    <property type="entry name" value="Eco57I"/>
    <property type="match status" value="1"/>
</dbReference>
<dbReference type="PROSITE" id="PS51194">
    <property type="entry name" value="HELICASE_CTER"/>
    <property type="match status" value="1"/>
</dbReference>
<dbReference type="InterPro" id="IPR011639">
    <property type="entry name" value="MethylTrfase_TaqI-like_dom"/>
</dbReference>
<dbReference type="Pfam" id="PF04851">
    <property type="entry name" value="ResIII"/>
    <property type="match status" value="1"/>
</dbReference>
<dbReference type="PRINTS" id="PR00507">
    <property type="entry name" value="N12N6MTFRASE"/>
</dbReference>
<sequence>MIKTGKSIQEAFQKTVYGITRSKESLHSFLRQNTYLYKYPMNDILSIHSQNKEATYVASFDIWNKHGRIIKAKARSIRTLKDISNENSKQNYYFDITQTIGEPVETYNWTITSEELLVLLAENHGDQTIHKDIYSYAQQMIDEMKVDGTEVAYEQLVALLTENTLLQKFGLPQEETFTRIYAEVENMNPVEFINTVRASNVVVNYTLNRLEEKHKEIKGKRDREETSLIENPEAVEKQSVSKSEEIINDYAQEELFSPEILEESKEPENTLSNLQEYQPVGFHFPDKEIYGQTKKEKINDNVEAIRLLRKLENEERTTTQEEKFVLSKYVGWGGLSEVFDYRKEHESYKTIREELQRLVTEEEYEQMEESVLTAYYTDPMIVEGIYKKIKAMGFQSGNVLDPAMGTGNFFSAMPQELKDNVSLTGVEIDSITGKIASYLHDDANVFIQPFQDVQLKEKSFDLIVGNIPFDNFEIKDKKMFKKGMQIHDYFISKSLKLLKDDGILAVISSSGTLDKQANEIRGPWAKQADLLGAIRLPNNAFKRIAGTEVVTDILFFKKPKNEEELENTAMPEWVFTNSVVVNNESVVMNRYFNKNKHLVLGELDVKNFRGKTMTVIPNKKVTLQNQLEEALSQLPNSLENRLVDVEENSVKEINSEIIENEQAQLSISDVEIIDVADIEVDDVPNFSFVMIDNQLFFKETEGLINHDTLSQKKKDRIEGMIKYRDQLRRVIAYQQKPNYEQETFDQHLRILNERYDDFVSKYGHLHDKANENLFRADDSLQLLLSTEIKQKDGSYVKADIFREATIVPKVEITHVDTAHDALYQSLAKYEEVRLEYMSELYGKPKDEIIEELQGAIFVDLDVYHEEIEPRWVTREEYLSGDVVSKIETAQVFKEQFPENVEALETVQPKRIGLKDIDIKLGSPIIPREYYKAFAQEVFETRPYYFNYDIIQFDYNSITQAYFIKGKRSDTSPISTKKYGTSRANAYKLLEDSLNMKITEVKDRVEDSDGNVRYELNQKETLLAREKQALIQSTFSNWIASNPERSELVVQRYNDRFNRYVPRQYDGSFLEIKGLNKNYELRPHQKNAVLRTLIEKRGLYGHVVGSGKTLTMITSGMLLKEKGLVNKPMHVVPNHLTAEYAQELLRFFPDKKVLATTKKDFEKNNRKNFVSKIATGNYDAIIIGQTQFEKISLSKEFQVRKLREEINVITEAIDRQKQSNGDSWSFKDMKRMEKRLRERMTNLINSKDKDELLTFEELGVDFLFVDEAHYYKNLFNYTKLSNVAGVNNSNSQRAMDMYMKVQYIYENNDNTGVVFATGTPISNSMSELYTMQKYLQPDVLEKSGIYSFDDWANMFGEITSTMEITPEGSGYRVKNRFAKFHNVPELMTAFSMIADIQTADMLDLPVPNIKSGKPNIVLTYPTEKQQEMMEEFSVRAERIRNGLVDPSNDNMLKLTHEAKVMSLDMRLLDEAFSETDSSKVQACVQNVFDIYQETTNKRSTQMIFCDSGTPKKDHFNVYDEIKDQLMKKGVPKEEIAFIHDAKNEKQRELLFEKVRNGQVRVLLGSTNKVGTGTNVQNKLIAAHHLDCPWRPSDLTQRDGRIVRQGNENKEVSIHYYVTEGTFDAYLWQIQEQKLRYITQIMNNKSISRSCDDLDETVLSAAEVKAIATNNPLIAEKMTIDNEVTKLRILKTSWQEQQVTINKALNEELPQREKQLKLEVANITKDMDRIKDETTDEFQFTTDTLTFTDKKQAGEYIHEQVKVLKNPTIKEVTVGKYQGFDVTIRKSSLATYSLYLEGNHSYGTSLSLTSPIGTIQRMENIDPERRLKNKENELAELAHQKEQYKAQHNQPFEQEEKLIQLLEKQAEINIALSPEIDKDEEIQNKEKLKQQKAQRNEYGFDR</sequence>
<feature type="domain" description="Helicase C-terminal" evidence="3">
    <location>
        <begin position="1485"/>
        <end position="1663"/>
    </location>
</feature>